<keyword evidence="7" id="KW-0539">Nucleus</keyword>
<evidence type="ECO:0000256" key="6">
    <source>
        <dbReference type="ARBA" id="ARBA00023054"/>
    </source>
</evidence>
<evidence type="ECO:0000313" key="13">
    <source>
        <dbReference type="Proteomes" id="UP001160483"/>
    </source>
</evidence>
<sequence length="264" mass="31302">MAPTAGTRLRYKNKQTRKSLQNKKIPSLKNRIRGLKRFLIRGGLGDATRRAKEAELKQLIQELENNNQIVLEKKNAEKYKKPRFFERVKVMRKLRQVKNRIEQAKHETERSQYEKEFKMYQEEMMYIYYYPKSESYIPLYASAPHSEENEKRQKKLRDAAISRFEEEQPMDAFHQFCFNDKSKDSSAAGKTRSAAELLLKNPTKEMVKRQKKAYSKRGATREKVKSMPVLVDQEEDDETMSDVAKQDSVEDKEHEEKEVDDFFL</sequence>
<evidence type="ECO:0000256" key="2">
    <source>
        <dbReference type="ARBA" id="ARBA00006916"/>
    </source>
</evidence>
<feature type="region of interest" description="Disordered" evidence="9">
    <location>
        <begin position="183"/>
        <end position="264"/>
    </location>
</feature>
<dbReference type="AlphaFoldDB" id="A0AAU9L592"/>
<evidence type="ECO:0000313" key="10">
    <source>
        <dbReference type="EMBL" id="CAH0481099.1"/>
    </source>
</evidence>
<name>A0AAU9L592_9STRA</name>
<dbReference type="InterPro" id="IPR019310">
    <property type="entry name" value="Efg1"/>
</dbReference>
<evidence type="ECO:0000313" key="12">
    <source>
        <dbReference type="Proteomes" id="UP001158986"/>
    </source>
</evidence>
<comment type="similarity">
    <text evidence="2">Belongs to the EFG1 family.</text>
</comment>
<evidence type="ECO:0000256" key="3">
    <source>
        <dbReference type="ARBA" id="ARBA00018689"/>
    </source>
</evidence>
<comment type="subcellular location">
    <subcellularLocation>
        <location evidence="1">Nucleus</location>
        <location evidence="1">Nucleolus</location>
    </subcellularLocation>
</comment>
<dbReference type="PANTHER" id="PTHR33911">
    <property type="entry name" value="RRNA-PROCESSING PROTEIN EFG1"/>
    <property type="match status" value="1"/>
</dbReference>
<dbReference type="Pfam" id="PF10153">
    <property type="entry name" value="Efg1"/>
    <property type="match status" value="1"/>
</dbReference>
<keyword evidence="12" id="KW-1185">Reference proteome</keyword>
<dbReference type="EMBL" id="CAKLCB010000388">
    <property type="protein sequence ID" value="CAH0522199.1"/>
    <property type="molecule type" value="Genomic_DNA"/>
</dbReference>
<keyword evidence="6 8" id="KW-0175">Coiled coil</keyword>
<dbReference type="GO" id="GO:0030688">
    <property type="term" value="C:preribosome, small subunit precursor"/>
    <property type="evidence" value="ECO:0007669"/>
    <property type="project" value="TreeGrafter"/>
</dbReference>
<dbReference type="EMBL" id="CAKKTJ010000326">
    <property type="protein sequence ID" value="CAH0481099.1"/>
    <property type="molecule type" value="Genomic_DNA"/>
</dbReference>
<dbReference type="GO" id="GO:0000462">
    <property type="term" value="P:maturation of SSU-rRNA from tricistronic rRNA transcript (SSU-rRNA, 5.8S rRNA, LSU-rRNA)"/>
    <property type="evidence" value="ECO:0007669"/>
    <property type="project" value="TreeGrafter"/>
</dbReference>
<accession>A0AAU9L592</accession>
<dbReference type="PANTHER" id="PTHR33911:SF1">
    <property type="entry name" value="RRNA-PROCESSING PROTEIN EFG1"/>
    <property type="match status" value="1"/>
</dbReference>
<evidence type="ECO:0000256" key="7">
    <source>
        <dbReference type="ARBA" id="ARBA00023242"/>
    </source>
</evidence>
<dbReference type="GO" id="GO:0005730">
    <property type="term" value="C:nucleolus"/>
    <property type="evidence" value="ECO:0007669"/>
    <property type="project" value="UniProtKB-SubCell"/>
</dbReference>
<dbReference type="Proteomes" id="UP001158986">
    <property type="component" value="Unassembled WGS sequence"/>
</dbReference>
<evidence type="ECO:0000256" key="4">
    <source>
        <dbReference type="ARBA" id="ARBA00019827"/>
    </source>
</evidence>
<evidence type="ECO:0000313" key="11">
    <source>
        <dbReference type="EMBL" id="CAH0522199.1"/>
    </source>
</evidence>
<evidence type="ECO:0000256" key="8">
    <source>
        <dbReference type="SAM" id="Coils"/>
    </source>
</evidence>
<proteinExistence type="inferred from homology"/>
<keyword evidence="5" id="KW-0698">rRNA processing</keyword>
<gene>
    <name evidence="11" type="ORF">PBS001_LOCUS8634</name>
    <name evidence="10" type="ORF">PBS003_LOCUS7707</name>
</gene>
<dbReference type="InterPro" id="IPR050786">
    <property type="entry name" value="EFG1_rRNA-proc"/>
</dbReference>
<reference evidence="10 12" key="1">
    <citation type="submission" date="2021-11" db="EMBL/GenBank/DDBJ databases">
        <authorList>
            <person name="Islam A."/>
            <person name="Islam S."/>
            <person name="Flora M.S."/>
            <person name="Rahman M."/>
            <person name="Ziaur R.M."/>
            <person name="Epstein J.H."/>
            <person name="Hassan M."/>
            <person name="Klassen M."/>
            <person name="Woodard K."/>
            <person name="Webb A."/>
            <person name="Webby R.J."/>
            <person name="El Zowalaty M.E."/>
        </authorList>
    </citation>
    <scope>NUCLEOTIDE SEQUENCE</scope>
    <source>
        <strain evidence="11">Pbs1</strain>
        <strain evidence="10">Pbs3</strain>
    </source>
</reference>
<protein>
    <recommendedName>
        <fullName evidence="3">rRNA-processing protein EFG1</fullName>
    </recommendedName>
    <alternativeName>
        <fullName evidence="4">rRNA-processing protein efg1</fullName>
    </alternativeName>
</protein>
<feature type="compositionally biased region" description="Basic and acidic residues" evidence="9">
    <location>
        <begin position="244"/>
        <end position="257"/>
    </location>
</feature>
<evidence type="ECO:0000256" key="1">
    <source>
        <dbReference type="ARBA" id="ARBA00004604"/>
    </source>
</evidence>
<dbReference type="Proteomes" id="UP001160483">
    <property type="component" value="Unassembled WGS sequence"/>
</dbReference>
<organism evidence="10 13">
    <name type="scientific">Peronospora belbahrii</name>
    <dbReference type="NCBI Taxonomy" id="622444"/>
    <lineage>
        <taxon>Eukaryota</taxon>
        <taxon>Sar</taxon>
        <taxon>Stramenopiles</taxon>
        <taxon>Oomycota</taxon>
        <taxon>Peronosporomycetes</taxon>
        <taxon>Peronosporales</taxon>
        <taxon>Peronosporaceae</taxon>
        <taxon>Peronospora</taxon>
    </lineage>
</organism>
<evidence type="ECO:0000256" key="5">
    <source>
        <dbReference type="ARBA" id="ARBA00022552"/>
    </source>
</evidence>
<comment type="caution">
    <text evidence="10">The sequence shown here is derived from an EMBL/GenBank/DDBJ whole genome shotgun (WGS) entry which is preliminary data.</text>
</comment>
<feature type="coiled-coil region" evidence="8">
    <location>
        <begin position="49"/>
        <end position="123"/>
    </location>
</feature>
<evidence type="ECO:0000256" key="9">
    <source>
        <dbReference type="SAM" id="MobiDB-lite"/>
    </source>
</evidence>